<dbReference type="GO" id="GO:0009297">
    <property type="term" value="P:pilus assembly"/>
    <property type="evidence" value="ECO:0007669"/>
    <property type="project" value="InterPro"/>
</dbReference>
<keyword evidence="3" id="KW-1185">Reference proteome</keyword>
<dbReference type="PANTHER" id="PTHR30451:SF5">
    <property type="entry name" value="SLR0019 PROTEIN"/>
    <property type="match status" value="1"/>
</dbReference>
<dbReference type="Proteomes" id="UP000199101">
    <property type="component" value="Unassembled WGS sequence"/>
</dbReference>
<dbReference type="Pfam" id="PF00577">
    <property type="entry name" value="Usher"/>
    <property type="match status" value="1"/>
</dbReference>
<dbReference type="GO" id="GO:0009279">
    <property type="term" value="C:cell outer membrane"/>
    <property type="evidence" value="ECO:0007669"/>
    <property type="project" value="TreeGrafter"/>
</dbReference>
<dbReference type="InterPro" id="IPR025949">
    <property type="entry name" value="PapC-like_C"/>
</dbReference>
<reference evidence="3" key="1">
    <citation type="submission" date="2016-08" db="EMBL/GenBank/DDBJ databases">
        <authorList>
            <person name="Varghese N."/>
            <person name="Submissions Spin"/>
        </authorList>
    </citation>
    <scope>NUCLEOTIDE SEQUENCE [LARGE SCALE GENOMIC DNA]</scope>
    <source>
        <strain evidence="3">HAMBI 2975</strain>
    </source>
</reference>
<evidence type="ECO:0000313" key="3">
    <source>
        <dbReference type="Proteomes" id="UP000199101"/>
    </source>
</evidence>
<sequence length="813" mass="86187">MARAILGRSMLKSPLINGSAGAVFICMLFSVPALRAQEVPDLPANAATAGQPAPTLDVYLEVFINNASMKMIGNFKQRPNGSLAATAGELREVGIKPPAGAADDRLIELSSLPGLSYQVDDETQRLYVQTTDKGRAPRVINVRQQQENAIPAPQAGYGAVLNYSLYASSNGLFQGNSNLFQGISGSFDARIFSPYGTLSQSFLAGYSEGSLDGITRLNTTWSYSDPKNLVTYRAGDLTTGGLSWTRPVYFGGIQFQRNFALRSDLVTEPLPSFTGTAAVPSTLDIYTQNVRTYSSDVPAGPFEVTNLPVFSGGGQATVVLRDSLGRETTQTLPFYSSNWLLRRGLLDFSAELGTPRLNFGTDSNDYDGRIMGAATARYGLTDWLTLEGHFEGGADLLNGGAGAAFPVSSFGVASIAGAASKSGSRSGALMNAAFELSYDRWALYARVQRTFGDYDDIASVSARPTTSVAGDVSILSAGVPRAIDQVTLSVPTPLDLSSLNLSYTNLESADGTRSKIAGLSYSQTFKRATVYASAFTDLDDRSNFGFFAGLSIPFGGNITANTGVQGGPNGLGVVADVSKSMQQEDGSFGWRLRTSEGEDTYREVAIGYRAPFAQVEAGLQQQDHQTNATARVDGAIAVAGGGVFATNRIDDAFAVVDVGAPDVEVQQQNRPAGKTNSSGRILVPNLNSYEPNTVSIDPKNLPVDADVPATKEIVVPADRSGVVVKFGVSEAPQAALITIKDKNGVPLRAGLSGTLQGSSEDFVIGYDGQAYIRGLHARNAIDISLEDGTKCHAEFAYKPQRGEQVVIDDVKCL</sequence>
<dbReference type="InterPro" id="IPR042186">
    <property type="entry name" value="FimD_plug_dom"/>
</dbReference>
<dbReference type="Gene3D" id="2.60.40.2070">
    <property type="match status" value="1"/>
</dbReference>
<organism evidence="2 3">
    <name type="scientific">Rhizobium multihospitium</name>
    <dbReference type="NCBI Taxonomy" id="410764"/>
    <lineage>
        <taxon>Bacteria</taxon>
        <taxon>Pseudomonadati</taxon>
        <taxon>Pseudomonadota</taxon>
        <taxon>Alphaproteobacteria</taxon>
        <taxon>Hyphomicrobiales</taxon>
        <taxon>Rhizobiaceae</taxon>
        <taxon>Rhizobium/Agrobacterium group</taxon>
        <taxon>Rhizobium</taxon>
    </lineage>
</organism>
<dbReference type="GO" id="GO:0015473">
    <property type="term" value="F:fimbrial usher porin activity"/>
    <property type="evidence" value="ECO:0007669"/>
    <property type="project" value="InterPro"/>
</dbReference>
<dbReference type="InterPro" id="IPR043142">
    <property type="entry name" value="PapC-like_C_sf"/>
</dbReference>
<dbReference type="InterPro" id="IPR000015">
    <property type="entry name" value="Fimb_usher"/>
</dbReference>
<gene>
    <name evidence="2" type="ORF">GA0061103_1051</name>
</gene>
<dbReference type="Pfam" id="PF13953">
    <property type="entry name" value="PapC_C"/>
    <property type="match status" value="1"/>
</dbReference>
<dbReference type="Gene3D" id="2.60.40.2610">
    <property type="entry name" value="Outer membrane usher protein FimD, plug domain"/>
    <property type="match status" value="1"/>
</dbReference>
<dbReference type="EMBL" id="FMAG01000001">
    <property type="protein sequence ID" value="SCB07223.1"/>
    <property type="molecule type" value="Genomic_DNA"/>
</dbReference>
<evidence type="ECO:0000313" key="2">
    <source>
        <dbReference type="EMBL" id="SCB07223.1"/>
    </source>
</evidence>
<evidence type="ECO:0000259" key="1">
    <source>
        <dbReference type="Pfam" id="PF13953"/>
    </source>
</evidence>
<name>A0A1C3TVG5_9HYPH</name>
<dbReference type="AlphaFoldDB" id="A0A1C3TVG5"/>
<dbReference type="STRING" id="410764.GA0061103_1051"/>
<protein>
    <submittedName>
        <fullName evidence="2">Outer membrane usher protein</fullName>
    </submittedName>
</protein>
<proteinExistence type="predicted"/>
<dbReference type="Gene3D" id="2.60.40.3110">
    <property type="match status" value="1"/>
</dbReference>
<dbReference type="PANTHER" id="PTHR30451">
    <property type="entry name" value="OUTER MEMBRANE USHER PROTEIN"/>
    <property type="match status" value="1"/>
</dbReference>
<accession>A0A1C3TVG5</accession>
<feature type="domain" description="PapC-like C-terminal" evidence="1">
    <location>
        <begin position="736"/>
        <end position="798"/>
    </location>
</feature>